<feature type="compositionally biased region" description="Low complexity" evidence="4">
    <location>
        <begin position="404"/>
        <end position="423"/>
    </location>
</feature>
<evidence type="ECO:0000259" key="6">
    <source>
        <dbReference type="Pfam" id="PF23036"/>
    </source>
</evidence>
<feature type="domain" description="TRAPPC10/Trs130 C-terminal" evidence="5">
    <location>
        <begin position="1039"/>
        <end position="1168"/>
    </location>
</feature>
<dbReference type="PANTHER" id="PTHR13251">
    <property type="entry name" value="EPILEPSY HOLOPROSENCEPHALY CANDIDATE 1/TMEM1"/>
    <property type="match status" value="1"/>
</dbReference>
<gene>
    <name evidence="8" type="ORF">RHTO0S_09e03686g</name>
</gene>
<dbReference type="Pfam" id="PF12584">
    <property type="entry name" value="TRAPPC10"/>
    <property type="match status" value="1"/>
</dbReference>
<evidence type="ECO:0000259" key="5">
    <source>
        <dbReference type="Pfam" id="PF12584"/>
    </source>
</evidence>
<dbReference type="EMBL" id="LK052944">
    <property type="protein sequence ID" value="CDR44402.1"/>
    <property type="molecule type" value="Genomic_DNA"/>
</dbReference>
<protein>
    <submittedName>
        <fullName evidence="8">RHTO0S09e03686g1_1</fullName>
    </submittedName>
</protein>
<dbReference type="GO" id="GO:0034498">
    <property type="term" value="P:early endosome to Golgi transport"/>
    <property type="evidence" value="ECO:0007669"/>
    <property type="project" value="TreeGrafter"/>
</dbReference>
<keyword evidence="3" id="KW-0333">Golgi apparatus</keyword>
<dbReference type="Pfam" id="PF23274">
    <property type="entry name" value="DUF7077"/>
    <property type="match status" value="1"/>
</dbReference>
<evidence type="ECO:0000256" key="4">
    <source>
        <dbReference type="SAM" id="MobiDB-lite"/>
    </source>
</evidence>
<feature type="region of interest" description="Disordered" evidence="4">
    <location>
        <begin position="402"/>
        <end position="430"/>
    </location>
</feature>
<dbReference type="AlphaFoldDB" id="A0A061B382"/>
<organism evidence="8">
    <name type="scientific">Rhodotorula toruloides</name>
    <name type="common">Yeast</name>
    <name type="synonym">Rhodosporidium toruloides</name>
    <dbReference type="NCBI Taxonomy" id="5286"/>
    <lineage>
        <taxon>Eukaryota</taxon>
        <taxon>Fungi</taxon>
        <taxon>Dikarya</taxon>
        <taxon>Basidiomycota</taxon>
        <taxon>Pucciniomycotina</taxon>
        <taxon>Microbotryomycetes</taxon>
        <taxon>Sporidiobolales</taxon>
        <taxon>Sporidiobolaceae</taxon>
        <taxon>Rhodotorula</taxon>
    </lineage>
</organism>
<keyword evidence="2" id="KW-0813">Transport</keyword>
<evidence type="ECO:0000256" key="3">
    <source>
        <dbReference type="ARBA" id="ARBA00023034"/>
    </source>
</evidence>
<dbReference type="OrthoDB" id="10256906at2759"/>
<name>A0A061B382_RHOTO</name>
<evidence type="ECO:0000256" key="2">
    <source>
        <dbReference type="ARBA" id="ARBA00022448"/>
    </source>
</evidence>
<dbReference type="InterPro" id="IPR045126">
    <property type="entry name" value="TRAPPC10/Trs130"/>
</dbReference>
<dbReference type="Pfam" id="PF23036">
    <property type="entry name" value="TRAPPC10_1st"/>
    <property type="match status" value="1"/>
</dbReference>
<comment type="subcellular location">
    <subcellularLocation>
        <location evidence="1">Golgi apparatus</location>
    </subcellularLocation>
</comment>
<feature type="domain" description="DUF7077" evidence="7">
    <location>
        <begin position="718"/>
        <end position="828"/>
    </location>
</feature>
<sequence>MAKQVSIAYEALPTGKDYEAIRADVERQIPLRNLHWVRSSSANRTIRTIQTLPLDVRPLSSFGGATELLERPYLNLLFVVCDDNEAYRATVRTQIREWLDSVTAKYHQEWLIVHVTSGKGSGAKFYQRKSAIVDKIKADFNVGKKDRCIQVVQGSSADDPTAWAEFLSKVKEGLIATFDSNVALYEESVRKADSQRQLSGWQFLPFFRQKEALADSFEAMTLYEDALIQYDELEASFFQVSKEHAQAPWFRNLGGVSPGDDALPLLSTTNKPYRKLIETDAITIFDFRIYLFARQAVMLFNLGRVVEVARRGAYFVSTFARKLREHQSTLGPSFVEAWTYSACLNIVSECGRRIDQDLSDPAATGFVAVKAELLELAKKQLDKLGMGAGHLPSTHPFSMSFNESSASTVSGSSASSPTSTTPPNRQPVTRKDLLDAMDKREAFDKLYVELTQRSLQAYQASGRKRCAAKLNACLAALEQCRGRLPTAQKLFSQLPTTYTDLRWTAIESYLLSQCTSLQESLDMSKDRLLSTLALVRSGVTVGSKEWGLEPVLDHVVDWKRQNAELAKKLMDDVYQLSATLSKDFAAVAFPTFLICLKEGSGGRPVDEDGVTATVLVRNILPCDVRVDEVRLKLATMQGEQVWLTAGACTLAPGETPVTVFCPTSVTGRLTLELSQLRFSRIIFQYSHRPVSTRNLAPDPRQVPVTDKQPAIFLPPDQQAVHISVEEPHSVHLDRERRMILNVDPGRNTVSKIAVRLAVVGQDVHFATTTAEGLDGIAFTADAHDALVLQDLSPYTSVRVAIPLTGNIVDPNVQFSITAEYTISRRPHTRRSLRRTMTYSVALPLAVNVQDYFREDCLLSKFSVTTDGVHGLKVKLATISPPPSVEVKPCRPKSDVPVIISPLQTANFLFKLHCDRPTEVQDPLRLVLTYASIEERLRSRVKAAVARGLDGASLREHRRWIVEAFVSEALASTDLERYCSSESLDHLVYEEATWKKRLDLCMVPSSACESVLSAVQAIHDDVRSGKVVEDVWRTLEIPLDLPALNVLNLVEITPALSRTEVGQLVPATLTIRPSFRWSRTLASTAAPIRLAYSVVANSSEWIISGRAKGEWVAQDGEEVVVQLGLVPLRAAAIFLPSVVVQPVQDGSRSHELVSCETQHVTAATAVEVLPITHRTTFEIAVPLAA</sequence>
<evidence type="ECO:0000259" key="7">
    <source>
        <dbReference type="Pfam" id="PF23274"/>
    </source>
</evidence>
<dbReference type="GO" id="GO:1990071">
    <property type="term" value="C:TRAPPII protein complex"/>
    <property type="evidence" value="ECO:0007669"/>
    <property type="project" value="InterPro"/>
</dbReference>
<evidence type="ECO:0000313" key="8">
    <source>
        <dbReference type="EMBL" id="CDR44402.1"/>
    </source>
</evidence>
<reference evidence="8" key="1">
    <citation type="journal article" date="2014" name="Genome Announc.">
        <title>Draft genome sequence of Rhodosporidium toruloides CECT1137, an oleaginous yeast of biotechnological interest.</title>
        <authorList>
            <person name="Morin N."/>
            <person name="Calcas X."/>
            <person name="Devillers H."/>
            <person name="Durrens P."/>
            <person name="Sherman D.J."/>
            <person name="Nicaud J.-M."/>
            <person name="Neuveglise C."/>
        </authorList>
    </citation>
    <scope>NUCLEOTIDE SEQUENCE</scope>
    <source>
        <strain evidence="8">CECT1137</strain>
    </source>
</reference>
<dbReference type="InterPro" id="IPR056913">
    <property type="entry name" value="TRAPPC10/Trs130_N"/>
</dbReference>
<proteinExistence type="predicted"/>
<dbReference type="InterPro" id="IPR055505">
    <property type="entry name" value="DUF7077"/>
</dbReference>
<dbReference type="InterPro" id="IPR022233">
    <property type="entry name" value="TRAPPC10/Trs130_C"/>
</dbReference>
<dbReference type="PANTHER" id="PTHR13251:SF3">
    <property type="entry name" value="TRAFFICKING PROTEIN PARTICLE COMPLEX SUBUNIT 10"/>
    <property type="match status" value="1"/>
</dbReference>
<evidence type="ECO:0000256" key="1">
    <source>
        <dbReference type="ARBA" id="ARBA00004555"/>
    </source>
</evidence>
<feature type="domain" description="TRAPPC10/Trs130 N-terminal" evidence="6">
    <location>
        <begin position="15"/>
        <end position="309"/>
    </location>
</feature>
<accession>A0A061B382</accession>
<dbReference type="GO" id="GO:0006891">
    <property type="term" value="P:intra-Golgi vesicle-mediated transport"/>
    <property type="evidence" value="ECO:0007669"/>
    <property type="project" value="TreeGrafter"/>
</dbReference>
<dbReference type="GO" id="GO:0005829">
    <property type="term" value="C:cytosol"/>
    <property type="evidence" value="ECO:0007669"/>
    <property type="project" value="GOC"/>
</dbReference>